<gene>
    <name evidence="1" type="ORF">HELGO_WM16910</name>
</gene>
<dbReference type="InterPro" id="IPR038672">
    <property type="entry name" value="CpcT/CpeT_sf"/>
</dbReference>
<name>A0A6S6TDE3_9BACT</name>
<proteinExistence type="predicted"/>
<reference evidence="1" key="1">
    <citation type="submission" date="2020-01" db="EMBL/GenBank/DDBJ databases">
        <authorList>
            <person name="Meier V. D."/>
            <person name="Meier V D."/>
        </authorList>
    </citation>
    <scope>NUCLEOTIDE SEQUENCE</scope>
    <source>
        <strain evidence="1">HLG_WM_MAG_10</strain>
    </source>
</reference>
<dbReference type="Gene3D" id="2.40.128.590">
    <property type="entry name" value="CpcT/CpeT domain"/>
    <property type="match status" value="1"/>
</dbReference>
<protein>
    <submittedName>
        <fullName evidence="1">Uncharacterized protein</fullName>
    </submittedName>
</protein>
<evidence type="ECO:0000313" key="1">
    <source>
        <dbReference type="EMBL" id="CAA6816257.1"/>
    </source>
</evidence>
<accession>A0A6S6TDE3</accession>
<organism evidence="1">
    <name type="scientific">uncultured Aureispira sp</name>
    <dbReference type="NCBI Taxonomy" id="1331704"/>
    <lineage>
        <taxon>Bacteria</taxon>
        <taxon>Pseudomonadati</taxon>
        <taxon>Bacteroidota</taxon>
        <taxon>Saprospiria</taxon>
        <taxon>Saprospirales</taxon>
        <taxon>Saprospiraceae</taxon>
        <taxon>Aureispira</taxon>
        <taxon>environmental samples</taxon>
    </lineage>
</organism>
<dbReference type="AlphaFoldDB" id="A0A6S6TDE3"/>
<dbReference type="EMBL" id="CACVAQ010000235">
    <property type="protein sequence ID" value="CAA6816257.1"/>
    <property type="molecule type" value="Genomic_DNA"/>
</dbReference>
<sequence>MKSFGLFTLLLCFSITTTLTGQKNIFNKKEKKYIQDFIKKASGVFNNKIQADTAQSPLLRLSEIRAFQIWTNRKKEYWMSIGWYQPNFPEQPMGEKIFHIKSISNDTLWVDCYSWNDPMNKELLLQWRQKCPYKKQKKHDLTSDGCGNYIVKNAAGGYELKTVENEICAFNNPMAPFDGLFFHFIYDSKGQKMDIYDKNYKNKKVAFHYVDAPMLMRKE</sequence>